<dbReference type="GO" id="GO:0030497">
    <property type="term" value="P:fatty acid elongation"/>
    <property type="evidence" value="ECO:0007669"/>
    <property type="project" value="TreeGrafter"/>
</dbReference>
<dbReference type="InterPro" id="IPR042099">
    <property type="entry name" value="ANL_N_sf"/>
</dbReference>
<dbReference type="Proteomes" id="UP000265520">
    <property type="component" value="Unassembled WGS sequence"/>
</dbReference>
<evidence type="ECO:0000313" key="1">
    <source>
        <dbReference type="EMBL" id="MCI09692.1"/>
    </source>
</evidence>
<evidence type="ECO:0000313" key="2">
    <source>
        <dbReference type="Proteomes" id="UP000265520"/>
    </source>
</evidence>
<reference evidence="1 2" key="1">
    <citation type="journal article" date="2018" name="Front. Plant Sci.">
        <title>Red Clover (Trifolium pratense) and Zigzag Clover (T. medium) - A Picture of Genomic Similarities and Differences.</title>
        <authorList>
            <person name="Dluhosova J."/>
            <person name="Istvanek J."/>
            <person name="Nedelnik J."/>
            <person name="Repkova J."/>
        </authorList>
    </citation>
    <scope>NUCLEOTIDE SEQUENCE [LARGE SCALE GENOMIC DNA]</scope>
    <source>
        <strain evidence="2">cv. 10/8</strain>
        <tissue evidence="1">Leaf</tissue>
    </source>
</reference>
<name>A0A392PD61_9FABA</name>
<dbReference type="GO" id="GO:0009507">
    <property type="term" value="C:chloroplast"/>
    <property type="evidence" value="ECO:0007669"/>
    <property type="project" value="TreeGrafter"/>
</dbReference>
<dbReference type="Gene3D" id="3.40.50.12780">
    <property type="entry name" value="N-terminal domain of ligase-like"/>
    <property type="match status" value="1"/>
</dbReference>
<dbReference type="PANTHER" id="PTHR43813:SF4">
    <property type="entry name" value="LONG-CHAIN-FATTY-ACID COA LIGASE (AMP-FORMING)"/>
    <property type="match status" value="1"/>
</dbReference>
<accession>A0A392PD61</accession>
<dbReference type="AlphaFoldDB" id="A0A392PD61"/>
<dbReference type="PANTHER" id="PTHR43813">
    <property type="entry name" value="ACYL-ACTIVATING ENZYME 16, CHLOROPLASTIC-RELATED"/>
    <property type="match status" value="1"/>
</dbReference>
<organism evidence="1 2">
    <name type="scientific">Trifolium medium</name>
    <dbReference type="NCBI Taxonomy" id="97028"/>
    <lineage>
        <taxon>Eukaryota</taxon>
        <taxon>Viridiplantae</taxon>
        <taxon>Streptophyta</taxon>
        <taxon>Embryophyta</taxon>
        <taxon>Tracheophyta</taxon>
        <taxon>Spermatophyta</taxon>
        <taxon>Magnoliopsida</taxon>
        <taxon>eudicotyledons</taxon>
        <taxon>Gunneridae</taxon>
        <taxon>Pentapetalae</taxon>
        <taxon>rosids</taxon>
        <taxon>fabids</taxon>
        <taxon>Fabales</taxon>
        <taxon>Fabaceae</taxon>
        <taxon>Papilionoideae</taxon>
        <taxon>50 kb inversion clade</taxon>
        <taxon>NPAAA clade</taxon>
        <taxon>Hologalegina</taxon>
        <taxon>IRL clade</taxon>
        <taxon>Trifolieae</taxon>
        <taxon>Trifolium</taxon>
    </lineage>
</organism>
<sequence length="46" mass="4844">MAGISGGGSLPSHIDKFFEAIGVNFQNGYGLTETSPVIAARRLSYN</sequence>
<proteinExistence type="predicted"/>
<protein>
    <submittedName>
        <fullName evidence="1">Putative acyl-activating enzyme 16 chloroplastic</fullName>
    </submittedName>
</protein>
<comment type="caution">
    <text evidence="1">The sequence shown here is derived from an EMBL/GenBank/DDBJ whole genome shotgun (WGS) entry which is preliminary data.</text>
</comment>
<dbReference type="InterPro" id="IPR052987">
    <property type="entry name" value="Chloroplast_AMP-bd_Enzymes"/>
</dbReference>
<keyword evidence="2" id="KW-1185">Reference proteome</keyword>
<feature type="non-terminal residue" evidence="1">
    <location>
        <position position="46"/>
    </location>
</feature>
<dbReference type="SUPFAM" id="SSF56801">
    <property type="entry name" value="Acetyl-CoA synthetase-like"/>
    <property type="match status" value="1"/>
</dbReference>
<dbReference type="GO" id="GO:0008922">
    <property type="term" value="F:long-chain fatty acid [acyl-carrier-protein] ligase activity"/>
    <property type="evidence" value="ECO:0007669"/>
    <property type="project" value="TreeGrafter"/>
</dbReference>
<dbReference type="EMBL" id="LXQA010073564">
    <property type="protein sequence ID" value="MCI09692.1"/>
    <property type="molecule type" value="Genomic_DNA"/>
</dbReference>